<keyword evidence="2" id="KW-1185">Reference proteome</keyword>
<sequence>TLAKEKGVDLSKVTGSGPRGRIIKTDIEKYLSSAPKAAEAPAEAPAKPAAAPAQPVVEPLGYTDIPLTNMRQVIARRLTEAKSTIPHYYLTTNVNMDKVIKLR</sequence>
<proteinExistence type="predicted"/>
<feature type="non-terminal residue" evidence="1">
    <location>
        <position position="1"/>
    </location>
</feature>
<feature type="non-terminal residue" evidence="1">
    <location>
        <position position="103"/>
    </location>
</feature>
<dbReference type="Proteomes" id="UP001145114">
    <property type="component" value="Unassembled WGS sequence"/>
</dbReference>
<dbReference type="EMBL" id="JAMZIH010004932">
    <property type="protein sequence ID" value="KAJ1676116.1"/>
    <property type="molecule type" value="Genomic_DNA"/>
</dbReference>
<reference evidence="1" key="1">
    <citation type="submission" date="2022-06" db="EMBL/GenBank/DDBJ databases">
        <title>Phylogenomic reconstructions and comparative analyses of Kickxellomycotina fungi.</title>
        <authorList>
            <person name="Reynolds N.K."/>
            <person name="Stajich J.E."/>
            <person name="Barry K."/>
            <person name="Grigoriev I.V."/>
            <person name="Crous P."/>
            <person name="Smith M.E."/>
        </authorList>
    </citation>
    <scope>NUCLEOTIDE SEQUENCE</scope>
    <source>
        <strain evidence="1">RSA 2271</strain>
    </source>
</reference>
<accession>A0ACC1HIB8</accession>
<gene>
    <name evidence="1" type="ORF">EV182_008852</name>
</gene>
<comment type="caution">
    <text evidence="1">The sequence shown here is derived from an EMBL/GenBank/DDBJ whole genome shotgun (WGS) entry which is preliminary data.</text>
</comment>
<evidence type="ECO:0000313" key="1">
    <source>
        <dbReference type="EMBL" id="KAJ1676116.1"/>
    </source>
</evidence>
<evidence type="ECO:0000313" key="2">
    <source>
        <dbReference type="Proteomes" id="UP001145114"/>
    </source>
</evidence>
<name>A0ACC1HIB8_9FUNG</name>
<protein>
    <submittedName>
        <fullName evidence="1">Uncharacterized protein</fullName>
    </submittedName>
</protein>
<organism evidence="1 2">
    <name type="scientific">Spiromyces aspiralis</name>
    <dbReference type="NCBI Taxonomy" id="68401"/>
    <lineage>
        <taxon>Eukaryota</taxon>
        <taxon>Fungi</taxon>
        <taxon>Fungi incertae sedis</taxon>
        <taxon>Zoopagomycota</taxon>
        <taxon>Kickxellomycotina</taxon>
        <taxon>Kickxellomycetes</taxon>
        <taxon>Kickxellales</taxon>
        <taxon>Kickxellaceae</taxon>
        <taxon>Spiromyces</taxon>
    </lineage>
</organism>